<keyword evidence="1" id="KW-0732">Signal</keyword>
<evidence type="ECO:0000313" key="2">
    <source>
        <dbReference type="EMBL" id="KRG45979.1"/>
    </source>
</evidence>
<dbReference type="AlphaFoldDB" id="A0A0R0AL52"/>
<comment type="caution">
    <text evidence="2">The sequence shown here is derived from an EMBL/GenBank/DDBJ whole genome shotgun (WGS) entry which is preliminary data.</text>
</comment>
<evidence type="ECO:0000313" key="3">
    <source>
        <dbReference type="Proteomes" id="UP000051802"/>
    </source>
</evidence>
<proteinExistence type="predicted"/>
<protein>
    <recommendedName>
        <fullName evidence="4">Lipoprotein</fullName>
    </recommendedName>
</protein>
<dbReference type="EMBL" id="LLXU01000058">
    <property type="protein sequence ID" value="KRG45979.1"/>
    <property type="molecule type" value="Genomic_DNA"/>
</dbReference>
<accession>A0A0R0AL52</accession>
<keyword evidence="3" id="KW-1185">Reference proteome</keyword>
<name>A0A0R0AL52_9GAMM</name>
<evidence type="ECO:0000256" key="1">
    <source>
        <dbReference type="SAM" id="SignalP"/>
    </source>
</evidence>
<sequence length="152" mass="14680">MKTTIAAACLALTLAGCASSSKVMLGSARPPVDPAVVQVYSTTPPGAVEIAQVEATSAVGFGTQGQTDAAVVRLKQEAAKLGANGIVLVGVGGNGRSPASVSVGAGSWGSHVGGGVGIGIPTQQKSAAGVAIYVPPGTPAQPVPMQNPPPGE</sequence>
<evidence type="ECO:0008006" key="4">
    <source>
        <dbReference type="Google" id="ProtNLM"/>
    </source>
</evidence>
<organism evidence="2 3">
    <name type="scientific">Stenotrophomonas panacihumi</name>
    <dbReference type="NCBI Taxonomy" id="676599"/>
    <lineage>
        <taxon>Bacteria</taxon>
        <taxon>Pseudomonadati</taxon>
        <taxon>Pseudomonadota</taxon>
        <taxon>Gammaproteobacteria</taxon>
        <taxon>Lysobacterales</taxon>
        <taxon>Lysobacteraceae</taxon>
        <taxon>Stenotrophomonas</taxon>
    </lineage>
</organism>
<feature type="chain" id="PRO_5006390934" description="Lipoprotein" evidence="1">
    <location>
        <begin position="19"/>
        <end position="152"/>
    </location>
</feature>
<dbReference type="Proteomes" id="UP000051802">
    <property type="component" value="Unassembled WGS sequence"/>
</dbReference>
<gene>
    <name evidence="2" type="ORF">ARC20_06105</name>
</gene>
<dbReference type="RefSeq" id="WP_057645301.1">
    <property type="nucleotide sequence ID" value="NZ_LLXU01000058.1"/>
</dbReference>
<feature type="signal peptide" evidence="1">
    <location>
        <begin position="1"/>
        <end position="18"/>
    </location>
</feature>
<dbReference type="OrthoDB" id="9156239at2"/>
<reference evidence="2 3" key="1">
    <citation type="submission" date="2015-10" db="EMBL/GenBank/DDBJ databases">
        <title>Genome sequencing and analysis of members of genus Stenotrophomonas.</title>
        <authorList>
            <person name="Patil P.P."/>
            <person name="Midha S."/>
            <person name="Patil P.B."/>
        </authorList>
    </citation>
    <scope>NUCLEOTIDE SEQUENCE [LARGE SCALE GENOMIC DNA]</scope>
    <source>
        <strain evidence="2 3">JCM 16536</strain>
    </source>
</reference>
<dbReference type="PROSITE" id="PS51257">
    <property type="entry name" value="PROKAR_LIPOPROTEIN"/>
    <property type="match status" value="1"/>
</dbReference>